<dbReference type="Gene3D" id="3.20.20.80">
    <property type="entry name" value="Glycosidases"/>
    <property type="match status" value="1"/>
</dbReference>
<dbReference type="AlphaFoldDB" id="A0ABD2ZJZ8"/>
<sequence length="306" mass="33984">MAGYLRASFLALTLALFMLPFFKSSLACPNTVTYWGQHDNAGSLKDICKTNNYEYVNIAYLKNYAGGSPTLDISYHCRDCSYIGAEIEYCQENGIKVLLSLGDPGSGTGTNASQLAQYLWNNFLGGESSDRPLGNAILDGIVFEDFNPGTVLKFDELAKELKNYSTTDKNVYLAAFPPCHEGDYNLDSVIDTGLLDYVWVKFYDDACCEYANNNAGILLNSWFRWTSRTGINLLFMGVPESEKHASSGYIPPQVLINQVLPVIKSSLKYGGVLVWHNFSSDSYTPQIKDYTCKNVENILTWLGTAI</sequence>
<gene>
    <name evidence="9" type="ORF">ACH5RR_017885</name>
</gene>
<evidence type="ECO:0000256" key="3">
    <source>
        <dbReference type="ARBA" id="ARBA00023024"/>
    </source>
</evidence>
<evidence type="ECO:0000256" key="2">
    <source>
        <dbReference type="ARBA" id="ARBA00022729"/>
    </source>
</evidence>
<evidence type="ECO:0000256" key="5">
    <source>
        <dbReference type="ARBA" id="ARBA00023277"/>
    </source>
</evidence>
<name>A0ABD2ZJZ8_9GENT</name>
<dbReference type="PROSITE" id="PS51910">
    <property type="entry name" value="GH18_2"/>
    <property type="match status" value="1"/>
</dbReference>
<feature type="chain" id="PRO_5044788642" description="GH18 domain-containing protein" evidence="7">
    <location>
        <begin position="28"/>
        <end position="306"/>
    </location>
</feature>
<keyword evidence="6" id="KW-0624">Polysaccharide degradation</keyword>
<keyword evidence="4" id="KW-1015">Disulfide bond</keyword>
<feature type="signal peptide" evidence="7">
    <location>
        <begin position="1"/>
        <end position="27"/>
    </location>
</feature>
<dbReference type="GO" id="GO:0008843">
    <property type="term" value="F:endochitinase activity"/>
    <property type="evidence" value="ECO:0007669"/>
    <property type="project" value="UniProtKB-EC"/>
</dbReference>
<evidence type="ECO:0000256" key="7">
    <source>
        <dbReference type="SAM" id="SignalP"/>
    </source>
</evidence>
<keyword evidence="2 7" id="KW-0732">Signal</keyword>
<dbReference type="Proteomes" id="UP001630127">
    <property type="component" value="Unassembled WGS sequence"/>
</dbReference>
<keyword evidence="5" id="KW-0119">Carbohydrate metabolism</keyword>
<reference evidence="9 10" key="1">
    <citation type="submission" date="2024-11" db="EMBL/GenBank/DDBJ databases">
        <title>A near-complete genome assembly of Cinchona calisaya.</title>
        <authorList>
            <person name="Lian D.C."/>
            <person name="Zhao X.W."/>
            <person name="Wei L."/>
        </authorList>
    </citation>
    <scope>NUCLEOTIDE SEQUENCE [LARGE SCALE GENOMIC DNA]</scope>
    <source>
        <tissue evidence="9">Nenye</tissue>
    </source>
</reference>
<dbReference type="SUPFAM" id="SSF51445">
    <property type="entry name" value="(Trans)glycosidases"/>
    <property type="match status" value="1"/>
</dbReference>
<dbReference type="Pfam" id="PF00704">
    <property type="entry name" value="Glyco_hydro_18"/>
    <property type="match status" value="1"/>
</dbReference>
<dbReference type="EMBL" id="JBJUIK010000008">
    <property type="protein sequence ID" value="KAL3519736.1"/>
    <property type="molecule type" value="Genomic_DNA"/>
</dbReference>
<evidence type="ECO:0000256" key="6">
    <source>
        <dbReference type="ARBA" id="ARBA00023326"/>
    </source>
</evidence>
<protein>
    <recommendedName>
        <fullName evidence="8">GH18 domain-containing protein</fullName>
    </recommendedName>
</protein>
<dbReference type="InterPro" id="IPR017853">
    <property type="entry name" value="GH"/>
</dbReference>
<proteinExistence type="predicted"/>
<feature type="domain" description="GH18" evidence="8">
    <location>
        <begin position="29"/>
        <end position="294"/>
    </location>
</feature>
<dbReference type="PANTHER" id="PTHR45708:SF22">
    <property type="entry name" value="ACIDIC ENDOCHITINASE"/>
    <property type="match status" value="1"/>
</dbReference>
<evidence type="ECO:0000259" key="8">
    <source>
        <dbReference type="PROSITE" id="PS51910"/>
    </source>
</evidence>
<dbReference type="GO" id="GO:0000272">
    <property type="term" value="P:polysaccharide catabolic process"/>
    <property type="evidence" value="ECO:0007669"/>
    <property type="project" value="UniProtKB-KW"/>
</dbReference>
<dbReference type="GO" id="GO:0006032">
    <property type="term" value="P:chitin catabolic process"/>
    <property type="evidence" value="ECO:0007669"/>
    <property type="project" value="UniProtKB-KW"/>
</dbReference>
<keyword evidence="10" id="KW-1185">Reference proteome</keyword>
<dbReference type="InterPro" id="IPR001223">
    <property type="entry name" value="Glyco_hydro18_cat"/>
</dbReference>
<organism evidence="9 10">
    <name type="scientific">Cinchona calisaya</name>
    <dbReference type="NCBI Taxonomy" id="153742"/>
    <lineage>
        <taxon>Eukaryota</taxon>
        <taxon>Viridiplantae</taxon>
        <taxon>Streptophyta</taxon>
        <taxon>Embryophyta</taxon>
        <taxon>Tracheophyta</taxon>
        <taxon>Spermatophyta</taxon>
        <taxon>Magnoliopsida</taxon>
        <taxon>eudicotyledons</taxon>
        <taxon>Gunneridae</taxon>
        <taxon>Pentapetalae</taxon>
        <taxon>asterids</taxon>
        <taxon>lamiids</taxon>
        <taxon>Gentianales</taxon>
        <taxon>Rubiaceae</taxon>
        <taxon>Cinchonoideae</taxon>
        <taxon>Cinchoneae</taxon>
        <taxon>Cinchona</taxon>
    </lineage>
</organism>
<evidence type="ECO:0000313" key="10">
    <source>
        <dbReference type="Proteomes" id="UP001630127"/>
    </source>
</evidence>
<evidence type="ECO:0000313" key="9">
    <source>
        <dbReference type="EMBL" id="KAL3519736.1"/>
    </source>
</evidence>
<dbReference type="PANTHER" id="PTHR45708">
    <property type="entry name" value="ENDOCHITINASE"/>
    <property type="match status" value="1"/>
</dbReference>
<keyword evidence="3" id="KW-0146">Chitin degradation</keyword>
<evidence type="ECO:0000256" key="1">
    <source>
        <dbReference type="ARBA" id="ARBA00000822"/>
    </source>
</evidence>
<accession>A0ABD2ZJZ8</accession>
<comment type="caution">
    <text evidence="9">The sequence shown here is derived from an EMBL/GenBank/DDBJ whole genome shotgun (WGS) entry which is preliminary data.</text>
</comment>
<dbReference type="InterPro" id="IPR050542">
    <property type="entry name" value="Glycosyl_Hydrlase18_Chitinase"/>
</dbReference>
<comment type="catalytic activity">
    <reaction evidence="1">
        <text>Random endo-hydrolysis of N-acetyl-beta-D-glucosaminide (1-&gt;4)-beta-linkages in chitin and chitodextrins.</text>
        <dbReference type="EC" id="3.2.1.14"/>
    </reaction>
</comment>
<evidence type="ECO:0000256" key="4">
    <source>
        <dbReference type="ARBA" id="ARBA00023157"/>
    </source>
</evidence>